<gene>
    <name evidence="1" type="ORF">IIC_05305</name>
</gene>
<name>R8H2K0_BACCE</name>
<dbReference type="HOGENOM" id="CLU_107958_1_0_9"/>
<evidence type="ECO:0008006" key="3">
    <source>
        <dbReference type="Google" id="ProtNLM"/>
    </source>
</evidence>
<sequence length="164" mass="19000">MARPREPVDLVVLKGKKHLTKAEIESRKSKEVKAPSDKIRAPSYLPKDLRRDFKKISDELIRIEIMANLDVDALVRYLRSRKEWIKLSEILDEMSPIEVIENEKGEPTVISNDTYKEVSINHDRFFKQCRAAASDLGLTVTSRCKLVVPKQNDDKPKNKFSKYM</sequence>
<reference evidence="1 2" key="1">
    <citation type="submission" date="2012-12" db="EMBL/GenBank/DDBJ databases">
        <title>The Genome Sequence of Bacillus cereus VD021.</title>
        <authorList>
            <consortium name="The Broad Institute Genome Sequencing Platform"/>
            <consortium name="The Broad Institute Genome Sequencing Center for Infectious Disease"/>
            <person name="Feldgarden M."/>
            <person name="Van der Auwera G.A."/>
            <person name="Mahillon J."/>
            <person name="Duprez V."/>
            <person name="Timmery S."/>
            <person name="Mattelet C."/>
            <person name="Dierick K."/>
            <person name="Sun M."/>
            <person name="Yu Z."/>
            <person name="Zhu L."/>
            <person name="Hu X."/>
            <person name="Shank E.B."/>
            <person name="Swiecicka I."/>
            <person name="Hansen B.M."/>
            <person name="Andrup L."/>
            <person name="Walker B."/>
            <person name="Young S.K."/>
            <person name="Zeng Q."/>
            <person name="Gargeya S."/>
            <person name="Fitzgerald M."/>
            <person name="Haas B."/>
            <person name="Abouelleil A."/>
            <person name="Alvarado L."/>
            <person name="Arachchi H.M."/>
            <person name="Berlin A.M."/>
            <person name="Chapman S.B."/>
            <person name="Dewar J."/>
            <person name="Goldberg J."/>
            <person name="Griggs A."/>
            <person name="Gujja S."/>
            <person name="Hansen M."/>
            <person name="Howarth C."/>
            <person name="Imamovic A."/>
            <person name="Larimer J."/>
            <person name="McCowan C."/>
            <person name="Murphy C."/>
            <person name="Neiman D."/>
            <person name="Pearson M."/>
            <person name="Priest M."/>
            <person name="Roberts A."/>
            <person name="Saif S."/>
            <person name="Shea T."/>
            <person name="Sisk P."/>
            <person name="Sykes S."/>
            <person name="Wortman J."/>
            <person name="Nusbaum C."/>
            <person name="Birren B."/>
        </authorList>
    </citation>
    <scope>NUCLEOTIDE SEQUENCE [LARGE SCALE GENOMIC DNA]</scope>
    <source>
        <strain evidence="1 2">VD021</strain>
    </source>
</reference>
<evidence type="ECO:0000313" key="2">
    <source>
        <dbReference type="Proteomes" id="UP000014040"/>
    </source>
</evidence>
<accession>R8H2K0</accession>
<dbReference type="Proteomes" id="UP000014040">
    <property type="component" value="Unassembled WGS sequence"/>
</dbReference>
<proteinExistence type="predicted"/>
<dbReference type="Pfam" id="PF05119">
    <property type="entry name" value="Terminase_4"/>
    <property type="match status" value="1"/>
</dbReference>
<dbReference type="PATRIC" id="fig|1053224.3.peg.5338"/>
<dbReference type="EMBL" id="AHES01000067">
    <property type="protein sequence ID" value="EOO67044.1"/>
    <property type="molecule type" value="Genomic_DNA"/>
</dbReference>
<dbReference type="RefSeq" id="WP_016103020.1">
    <property type="nucleotide sequence ID" value="NZ_KB976283.1"/>
</dbReference>
<dbReference type="InterPro" id="IPR006448">
    <property type="entry name" value="Phage_term_ssu_P27"/>
</dbReference>
<evidence type="ECO:0000313" key="1">
    <source>
        <dbReference type="EMBL" id="EOO67044.1"/>
    </source>
</evidence>
<comment type="caution">
    <text evidence="1">The sequence shown here is derived from an EMBL/GenBank/DDBJ whole genome shotgun (WGS) entry which is preliminary data.</text>
</comment>
<organism evidence="1 2">
    <name type="scientific">Bacillus cereus VD021</name>
    <dbReference type="NCBI Taxonomy" id="1053224"/>
    <lineage>
        <taxon>Bacteria</taxon>
        <taxon>Bacillati</taxon>
        <taxon>Bacillota</taxon>
        <taxon>Bacilli</taxon>
        <taxon>Bacillales</taxon>
        <taxon>Bacillaceae</taxon>
        <taxon>Bacillus</taxon>
        <taxon>Bacillus cereus group</taxon>
    </lineage>
</organism>
<dbReference type="NCBIfam" id="TIGR01558">
    <property type="entry name" value="sm_term_P27"/>
    <property type="match status" value="1"/>
</dbReference>
<protein>
    <recommendedName>
        <fullName evidence="3">Phage terminase small subunit P27 family</fullName>
    </recommendedName>
</protein>
<dbReference type="AlphaFoldDB" id="R8H2K0"/>